<dbReference type="InterPro" id="IPR002524">
    <property type="entry name" value="Cation_efflux"/>
</dbReference>
<dbReference type="InterPro" id="IPR027470">
    <property type="entry name" value="Cation_efflux_CTD"/>
</dbReference>
<keyword evidence="12" id="KW-1185">Reference proteome</keyword>
<feature type="transmembrane region" description="Helical" evidence="8">
    <location>
        <begin position="84"/>
        <end position="103"/>
    </location>
</feature>
<evidence type="ECO:0000256" key="8">
    <source>
        <dbReference type="SAM" id="Phobius"/>
    </source>
</evidence>
<sequence length="300" mass="32122">MGHHHHHTAAGAHRGRLLLVLALTLSVMAFQVVGGLAAGSLALLGDAGHMAVDAFGILVALFAIWIANQPSTDERTFGLKRAEILAAALNALLLFALCGFIGYEAVRRLLDPQPVSASTMVVFSTVGLLANLIALGLLRRGQAESLNLRGAYLEVLGDLLSSAGVVVTALIIWLTGWHWADSVVSIAIALFIAPRAWHLLNEALRILLEATPRGLDLSEVRRHLQTHPNVVDVHDLHAWTITSGMPVLSAHVVVEDSALADSGRLLARLHDCLSTHFSIDHSTIQVEPVGHAHHENACRA</sequence>
<name>A0A9P2T8Y3_THEFU</name>
<feature type="transmembrane region" description="Helical" evidence="8">
    <location>
        <begin position="115"/>
        <end position="138"/>
    </location>
</feature>
<keyword evidence="3" id="KW-0813">Transport</keyword>
<organism evidence="11 12">
    <name type="scientific">Thermobifida fusca TM51</name>
    <dbReference type="NCBI Taxonomy" id="1169414"/>
    <lineage>
        <taxon>Bacteria</taxon>
        <taxon>Bacillati</taxon>
        <taxon>Actinomycetota</taxon>
        <taxon>Actinomycetes</taxon>
        <taxon>Streptosporangiales</taxon>
        <taxon>Nocardiopsidaceae</taxon>
        <taxon>Thermobifida</taxon>
    </lineage>
</organism>
<keyword evidence="7 8" id="KW-0472">Membrane</keyword>
<evidence type="ECO:0000256" key="6">
    <source>
        <dbReference type="ARBA" id="ARBA00023065"/>
    </source>
</evidence>
<dbReference type="GO" id="GO:0005385">
    <property type="term" value="F:zinc ion transmembrane transporter activity"/>
    <property type="evidence" value="ECO:0007669"/>
    <property type="project" value="TreeGrafter"/>
</dbReference>
<comment type="similarity">
    <text evidence="2">Belongs to the cation diffusion facilitator (CDF) transporter (TC 2.A.4) family. SLC30A subfamily.</text>
</comment>
<keyword evidence="6" id="KW-0406">Ion transport</keyword>
<dbReference type="NCBIfam" id="TIGR01297">
    <property type="entry name" value="CDF"/>
    <property type="match status" value="1"/>
</dbReference>
<dbReference type="SUPFAM" id="SSF161111">
    <property type="entry name" value="Cation efflux protein transmembrane domain-like"/>
    <property type="match status" value="1"/>
</dbReference>
<reference evidence="11 12" key="1">
    <citation type="journal article" date="2013" name="Genome Announc.">
        <title>Draft Genome Sequence of the Lignocellulose Decomposer Thermobifida fusca Strain TM51.</title>
        <authorList>
            <person name="Toth A."/>
            <person name="Barna T."/>
            <person name="Nagy I."/>
            <person name="Horvath B."/>
            <person name="Nagy I."/>
            <person name="Tancsics A."/>
            <person name="Kriszt B."/>
            <person name="Baka E."/>
            <person name="Fekete C."/>
            <person name="Kukolya J."/>
        </authorList>
    </citation>
    <scope>NUCLEOTIDE SEQUENCE [LARGE SCALE GENOMIC DNA]</scope>
    <source>
        <strain evidence="11 12">TM51</strain>
    </source>
</reference>
<dbReference type="PANTHER" id="PTHR11562">
    <property type="entry name" value="CATION EFFLUX PROTEIN/ ZINC TRANSPORTER"/>
    <property type="match status" value="1"/>
</dbReference>
<proteinExistence type="inferred from homology"/>
<dbReference type="InterPro" id="IPR036837">
    <property type="entry name" value="Cation_efflux_CTD_sf"/>
</dbReference>
<feature type="transmembrane region" description="Helical" evidence="8">
    <location>
        <begin position="150"/>
        <end position="173"/>
    </location>
</feature>
<dbReference type="Proteomes" id="UP000014184">
    <property type="component" value="Unassembled WGS sequence"/>
</dbReference>
<feature type="transmembrane region" description="Helical" evidence="8">
    <location>
        <begin position="50"/>
        <end position="68"/>
    </location>
</feature>
<comment type="subcellular location">
    <subcellularLocation>
        <location evidence="1">Membrane</location>
        <topology evidence="1">Multi-pass membrane protein</topology>
    </subcellularLocation>
</comment>
<evidence type="ECO:0000256" key="1">
    <source>
        <dbReference type="ARBA" id="ARBA00004141"/>
    </source>
</evidence>
<comment type="caution">
    <text evidence="11">The sequence shown here is derived from an EMBL/GenBank/DDBJ whole genome shotgun (WGS) entry which is preliminary data.</text>
</comment>
<feature type="transmembrane region" description="Helical" evidence="8">
    <location>
        <begin position="179"/>
        <end position="197"/>
    </location>
</feature>
<evidence type="ECO:0000256" key="4">
    <source>
        <dbReference type="ARBA" id="ARBA00022692"/>
    </source>
</evidence>
<evidence type="ECO:0000313" key="12">
    <source>
        <dbReference type="Proteomes" id="UP000014184"/>
    </source>
</evidence>
<dbReference type="InterPro" id="IPR027469">
    <property type="entry name" value="Cation_efflux_TMD_sf"/>
</dbReference>
<feature type="domain" description="Cation efflux protein transmembrane" evidence="9">
    <location>
        <begin position="17"/>
        <end position="208"/>
    </location>
</feature>
<evidence type="ECO:0000259" key="10">
    <source>
        <dbReference type="Pfam" id="PF16916"/>
    </source>
</evidence>
<feature type="transmembrane region" description="Helical" evidence="8">
    <location>
        <begin position="17"/>
        <end position="44"/>
    </location>
</feature>
<evidence type="ECO:0000256" key="7">
    <source>
        <dbReference type="ARBA" id="ARBA00023136"/>
    </source>
</evidence>
<accession>A0A9P2T8Y3</accession>
<keyword evidence="5 8" id="KW-1133">Transmembrane helix</keyword>
<dbReference type="SUPFAM" id="SSF160240">
    <property type="entry name" value="Cation efflux protein cytoplasmic domain-like"/>
    <property type="match status" value="1"/>
</dbReference>
<evidence type="ECO:0000313" key="11">
    <source>
        <dbReference type="EMBL" id="EOR70580.1"/>
    </source>
</evidence>
<dbReference type="Pfam" id="PF01545">
    <property type="entry name" value="Cation_efflux"/>
    <property type="match status" value="1"/>
</dbReference>
<protein>
    <submittedName>
        <fullName evidence="11">Cation efflux protein</fullName>
    </submittedName>
</protein>
<keyword evidence="4 8" id="KW-0812">Transmembrane</keyword>
<feature type="domain" description="Cation efflux protein cytoplasmic" evidence="10">
    <location>
        <begin position="212"/>
        <end position="288"/>
    </location>
</feature>
<dbReference type="PANTHER" id="PTHR11562:SF17">
    <property type="entry name" value="RE54080P-RELATED"/>
    <property type="match status" value="1"/>
</dbReference>
<evidence type="ECO:0000256" key="3">
    <source>
        <dbReference type="ARBA" id="ARBA00022448"/>
    </source>
</evidence>
<evidence type="ECO:0000256" key="2">
    <source>
        <dbReference type="ARBA" id="ARBA00008873"/>
    </source>
</evidence>
<dbReference type="InterPro" id="IPR050681">
    <property type="entry name" value="CDF/SLC30A"/>
</dbReference>
<dbReference type="RefSeq" id="WP_011292723.1">
    <property type="nucleotide sequence ID" value="NZ_AOSG01000066.1"/>
</dbReference>
<dbReference type="AlphaFoldDB" id="A0A9P2T8Y3"/>
<dbReference type="Pfam" id="PF16916">
    <property type="entry name" value="ZT_dimer"/>
    <property type="match status" value="1"/>
</dbReference>
<dbReference type="Gene3D" id="1.20.1510.10">
    <property type="entry name" value="Cation efflux protein transmembrane domain"/>
    <property type="match status" value="1"/>
</dbReference>
<evidence type="ECO:0000259" key="9">
    <source>
        <dbReference type="Pfam" id="PF01545"/>
    </source>
</evidence>
<evidence type="ECO:0000256" key="5">
    <source>
        <dbReference type="ARBA" id="ARBA00022989"/>
    </source>
</evidence>
<dbReference type="InterPro" id="IPR058533">
    <property type="entry name" value="Cation_efflux_TM"/>
</dbReference>
<gene>
    <name evidence="11" type="ORF">TM51_11808</name>
</gene>
<dbReference type="EMBL" id="AOSG01000066">
    <property type="protein sequence ID" value="EOR70580.1"/>
    <property type="molecule type" value="Genomic_DNA"/>
</dbReference>
<dbReference type="GO" id="GO:0005886">
    <property type="term" value="C:plasma membrane"/>
    <property type="evidence" value="ECO:0007669"/>
    <property type="project" value="TreeGrafter"/>
</dbReference>